<protein>
    <submittedName>
        <fullName evidence="2">Uncharacterized protein</fullName>
    </submittedName>
</protein>
<evidence type="ECO:0000313" key="2">
    <source>
        <dbReference type="EMBL" id="RUL50807.1"/>
    </source>
</evidence>
<keyword evidence="1" id="KW-0472">Membrane</keyword>
<accession>A0A432L9V2</accession>
<reference evidence="2 3" key="1">
    <citation type="submission" date="2018-12" db="EMBL/GenBank/DDBJ databases">
        <title>Lysinibacillus antri sp. nov., isolated from a cave soil.</title>
        <authorList>
            <person name="Narsing Rao M.P."/>
            <person name="Zhang H."/>
            <person name="Dong Z.-Y."/>
            <person name="Niu X.-K."/>
            <person name="Zhang K."/>
            <person name="Fang B.-Z."/>
            <person name="Kang Y.-Q."/>
            <person name="Xiao M."/>
            <person name="Li W.-J."/>
        </authorList>
    </citation>
    <scope>NUCLEOTIDE SEQUENCE [LARGE SCALE GENOMIC DNA]</scope>
    <source>
        <strain evidence="2 3">SYSU K30002</strain>
    </source>
</reference>
<evidence type="ECO:0000256" key="1">
    <source>
        <dbReference type="SAM" id="Phobius"/>
    </source>
</evidence>
<organism evidence="2 3">
    <name type="scientific">Lysinibacillus antri</name>
    <dbReference type="NCBI Taxonomy" id="2498145"/>
    <lineage>
        <taxon>Bacteria</taxon>
        <taxon>Bacillati</taxon>
        <taxon>Bacillota</taxon>
        <taxon>Bacilli</taxon>
        <taxon>Bacillales</taxon>
        <taxon>Bacillaceae</taxon>
        <taxon>Lysinibacillus</taxon>
    </lineage>
</organism>
<dbReference type="RefSeq" id="WP_126659749.1">
    <property type="nucleotide sequence ID" value="NZ_RYYR01000019.1"/>
</dbReference>
<name>A0A432L9V2_9BACI</name>
<sequence>MLLALCILVLAIVLAISLSRNQHLKKKFIIWGTAIIVFIAPSLAWTLGILFGMNEGDGFIGMTIMIYGFVFLEVVGFIILYFGIFKRENINRY</sequence>
<feature type="transmembrane region" description="Helical" evidence="1">
    <location>
        <begin position="64"/>
        <end position="84"/>
    </location>
</feature>
<evidence type="ECO:0000313" key="3">
    <source>
        <dbReference type="Proteomes" id="UP000287910"/>
    </source>
</evidence>
<keyword evidence="3" id="KW-1185">Reference proteome</keyword>
<comment type="caution">
    <text evidence="2">The sequence shown here is derived from an EMBL/GenBank/DDBJ whole genome shotgun (WGS) entry which is preliminary data.</text>
</comment>
<keyword evidence="1" id="KW-1133">Transmembrane helix</keyword>
<feature type="transmembrane region" description="Helical" evidence="1">
    <location>
        <begin position="29"/>
        <end position="52"/>
    </location>
</feature>
<proteinExistence type="predicted"/>
<keyword evidence="1" id="KW-0812">Transmembrane</keyword>
<dbReference type="Proteomes" id="UP000287910">
    <property type="component" value="Unassembled WGS sequence"/>
</dbReference>
<dbReference type="EMBL" id="RYYR01000019">
    <property type="protein sequence ID" value="RUL50807.1"/>
    <property type="molecule type" value="Genomic_DNA"/>
</dbReference>
<gene>
    <name evidence="2" type="ORF">EK386_13755</name>
</gene>
<dbReference type="AlphaFoldDB" id="A0A432L9V2"/>